<sequence length="292" mass="32469">MRNPQVSSVHTHPTPPSSFGDSSYDHDSSDESQILVQTPPSSPPDLSSPRHRDKKRSHMTTRSILRSSSRKRSPTSGDTSPDLDHELFALPRPPSNIMKRLPSFALHAQKRFKPYEQPHGLVPNALELRFFRRCLESGDNDMSVADVEGGKSILEDCLKRLSQTVIAQAVAAKEADCEAKRMAVLGTAWAVEAKDRYQTLLEMIVQEEVETYTIDAKEAAFLRRYLVGRSREDLEVAKDFDVGAYSHNYRSFAIANLTLDHIGDVKSCVPEEDADGVAMENLTSDNGPQSDA</sequence>
<evidence type="ECO:0000313" key="2">
    <source>
        <dbReference type="EMBL" id="KAG1795620.1"/>
    </source>
</evidence>
<dbReference type="RefSeq" id="XP_041161374.1">
    <property type="nucleotide sequence ID" value="XM_041306388.1"/>
</dbReference>
<protein>
    <submittedName>
        <fullName evidence="2">Uncharacterized protein</fullName>
    </submittedName>
</protein>
<reference evidence="2" key="1">
    <citation type="journal article" date="2020" name="New Phytol.">
        <title>Comparative genomics reveals dynamic genome evolution in host specialist ectomycorrhizal fungi.</title>
        <authorList>
            <person name="Lofgren L.A."/>
            <person name="Nguyen N.H."/>
            <person name="Vilgalys R."/>
            <person name="Ruytinx J."/>
            <person name="Liao H.L."/>
            <person name="Branco S."/>
            <person name="Kuo A."/>
            <person name="LaButti K."/>
            <person name="Lipzen A."/>
            <person name="Andreopoulos W."/>
            <person name="Pangilinan J."/>
            <person name="Riley R."/>
            <person name="Hundley H."/>
            <person name="Na H."/>
            <person name="Barry K."/>
            <person name="Grigoriev I.V."/>
            <person name="Stajich J.E."/>
            <person name="Kennedy P.G."/>
        </authorList>
    </citation>
    <scope>NUCLEOTIDE SEQUENCE</scope>
    <source>
        <strain evidence="2">S12</strain>
    </source>
</reference>
<gene>
    <name evidence="2" type="ORF">HD556DRAFT_1441956</name>
</gene>
<feature type="compositionally biased region" description="Low complexity" evidence="1">
    <location>
        <begin position="1"/>
        <end position="22"/>
    </location>
</feature>
<keyword evidence="3" id="KW-1185">Reference proteome</keyword>
<dbReference type="GeneID" id="64600152"/>
<feature type="region of interest" description="Disordered" evidence="1">
    <location>
        <begin position="1"/>
        <end position="90"/>
    </location>
</feature>
<organism evidence="2 3">
    <name type="scientific">Suillus plorans</name>
    <dbReference type="NCBI Taxonomy" id="116603"/>
    <lineage>
        <taxon>Eukaryota</taxon>
        <taxon>Fungi</taxon>
        <taxon>Dikarya</taxon>
        <taxon>Basidiomycota</taxon>
        <taxon>Agaricomycotina</taxon>
        <taxon>Agaricomycetes</taxon>
        <taxon>Agaricomycetidae</taxon>
        <taxon>Boletales</taxon>
        <taxon>Suillineae</taxon>
        <taxon>Suillaceae</taxon>
        <taxon>Suillus</taxon>
    </lineage>
</organism>
<dbReference type="Proteomes" id="UP000719766">
    <property type="component" value="Unassembled WGS sequence"/>
</dbReference>
<dbReference type="AlphaFoldDB" id="A0A9P7DJF0"/>
<evidence type="ECO:0000256" key="1">
    <source>
        <dbReference type="SAM" id="MobiDB-lite"/>
    </source>
</evidence>
<comment type="caution">
    <text evidence="2">The sequence shown here is derived from an EMBL/GenBank/DDBJ whole genome shotgun (WGS) entry which is preliminary data.</text>
</comment>
<dbReference type="EMBL" id="JABBWE010000021">
    <property type="protein sequence ID" value="KAG1795620.1"/>
    <property type="molecule type" value="Genomic_DNA"/>
</dbReference>
<name>A0A9P7DJF0_9AGAM</name>
<proteinExistence type="predicted"/>
<dbReference type="OrthoDB" id="2628607at2759"/>
<feature type="compositionally biased region" description="Basic residues" evidence="1">
    <location>
        <begin position="49"/>
        <end position="59"/>
    </location>
</feature>
<evidence type="ECO:0000313" key="3">
    <source>
        <dbReference type="Proteomes" id="UP000719766"/>
    </source>
</evidence>
<accession>A0A9P7DJF0</accession>